<evidence type="ECO:0008006" key="3">
    <source>
        <dbReference type="Google" id="ProtNLM"/>
    </source>
</evidence>
<sequence length="216" mass="24158">MTRRTGTRHGGIIGVIGRSRSGKGVWIKRYFLPKVRGPILVWSPLEISRPDDYAGEIGGERVYTIQELVKALAAGKTRLVFVPSQDDAEREAQFDRFCRILENPGFKRWTVIVEELMLVTKPHKAPTAWKSMTTAGAHSREMTLIGVSQRPAQVDKDFLGNCTEIHCYAVSNVADAKVMADVLFVDKAEILGLQKFHFIHRDAEKGEVTTGVVSYE</sequence>
<organism evidence="1 2">
    <name type="scientific">Burkholderia aenigmatica</name>
    <dbReference type="NCBI Taxonomy" id="2015348"/>
    <lineage>
        <taxon>Bacteria</taxon>
        <taxon>Pseudomonadati</taxon>
        <taxon>Pseudomonadota</taxon>
        <taxon>Betaproteobacteria</taxon>
        <taxon>Burkholderiales</taxon>
        <taxon>Burkholderiaceae</taxon>
        <taxon>Burkholderia</taxon>
        <taxon>Burkholderia cepacia complex</taxon>
    </lineage>
</organism>
<dbReference type="RefSeq" id="WP_175021033.1">
    <property type="nucleotide sequence ID" value="NZ_CABVQC010000002.1"/>
</dbReference>
<dbReference type="SUPFAM" id="SSF52540">
    <property type="entry name" value="P-loop containing nucleoside triphosphate hydrolases"/>
    <property type="match status" value="1"/>
</dbReference>
<dbReference type="InterPro" id="IPR027417">
    <property type="entry name" value="P-loop_NTPase"/>
</dbReference>
<accession>A0A6P2HEH9</accession>
<reference evidence="1 2" key="1">
    <citation type="submission" date="2019-09" db="EMBL/GenBank/DDBJ databases">
        <authorList>
            <person name="Depoorter E."/>
        </authorList>
    </citation>
    <scope>NUCLEOTIDE SEQUENCE [LARGE SCALE GENOMIC DNA]</scope>
    <source>
        <strain evidence="1">LMG 13014</strain>
    </source>
</reference>
<protein>
    <recommendedName>
        <fullName evidence="3">Zona occludens toxin N-terminal domain-containing protein</fullName>
    </recommendedName>
</protein>
<name>A0A6P2HEH9_9BURK</name>
<evidence type="ECO:0000313" key="1">
    <source>
        <dbReference type="EMBL" id="VWB15135.1"/>
    </source>
</evidence>
<dbReference type="Proteomes" id="UP000494261">
    <property type="component" value="Unassembled WGS sequence"/>
</dbReference>
<dbReference type="Gene3D" id="3.40.50.300">
    <property type="entry name" value="P-loop containing nucleotide triphosphate hydrolases"/>
    <property type="match status" value="1"/>
</dbReference>
<evidence type="ECO:0000313" key="2">
    <source>
        <dbReference type="Proteomes" id="UP000494261"/>
    </source>
</evidence>
<proteinExistence type="predicted"/>
<gene>
    <name evidence="1" type="ORF">BLA13014_00416</name>
</gene>
<dbReference type="AlphaFoldDB" id="A0A6P2HEH9"/>
<dbReference type="EMBL" id="CABVQC010000002">
    <property type="protein sequence ID" value="VWB15135.1"/>
    <property type="molecule type" value="Genomic_DNA"/>
</dbReference>